<dbReference type="HOGENOM" id="CLU_1003335_0_0_2"/>
<evidence type="ECO:0000313" key="2">
    <source>
        <dbReference type="EMBL" id="AEA13595.1"/>
    </source>
</evidence>
<gene>
    <name evidence="2" type="ordered locus">TUZN_2138</name>
</gene>
<feature type="transmembrane region" description="Helical" evidence="1">
    <location>
        <begin position="51"/>
        <end position="72"/>
    </location>
</feature>
<name>F2L5P9_THEU7</name>
<feature type="transmembrane region" description="Helical" evidence="1">
    <location>
        <begin position="143"/>
        <end position="162"/>
    </location>
</feature>
<reference evidence="2 3" key="1">
    <citation type="journal article" date="2011" name="J. Bacteriol.">
        <title>Complete genome sequence of the thermoacidophilic crenarchaeon Thermoproteus uzoniensis 768-20.</title>
        <authorList>
            <person name="Mardanov A.V."/>
            <person name="Gumerov V.M."/>
            <person name="Beletsky A.V."/>
            <person name="Prokofeva M.I."/>
            <person name="Bonch-Osmolovskaya E.A."/>
            <person name="Ravin N.V."/>
            <person name="Skryabin K.G."/>
        </authorList>
    </citation>
    <scope>NUCLEOTIDE SEQUENCE [LARGE SCALE GENOMIC DNA]</scope>
    <source>
        <strain evidence="2 3">768-20</strain>
    </source>
</reference>
<accession>F2L5P9</accession>
<keyword evidence="1" id="KW-0812">Transmembrane</keyword>
<dbReference type="OrthoDB" id="383884at2157"/>
<dbReference type="EMBL" id="CP002590">
    <property type="protein sequence ID" value="AEA13595.1"/>
    <property type="molecule type" value="Genomic_DNA"/>
</dbReference>
<proteinExistence type="predicted"/>
<dbReference type="GeneID" id="10361648"/>
<dbReference type="STRING" id="999630.TUZN_2138"/>
<keyword evidence="1" id="KW-0472">Membrane</keyword>
<dbReference type="RefSeq" id="WP_013680930.1">
    <property type="nucleotide sequence ID" value="NC_015315.1"/>
</dbReference>
<evidence type="ECO:0000313" key="3">
    <source>
        <dbReference type="Proteomes" id="UP000008138"/>
    </source>
</evidence>
<feature type="transmembrane region" description="Helical" evidence="1">
    <location>
        <begin position="174"/>
        <end position="190"/>
    </location>
</feature>
<keyword evidence="1" id="KW-1133">Transmembrane helix</keyword>
<organism evidence="2 3">
    <name type="scientific">Thermoproteus uzoniensis (strain 768-20)</name>
    <dbReference type="NCBI Taxonomy" id="999630"/>
    <lineage>
        <taxon>Archaea</taxon>
        <taxon>Thermoproteota</taxon>
        <taxon>Thermoprotei</taxon>
        <taxon>Thermoproteales</taxon>
        <taxon>Thermoproteaceae</taxon>
        <taxon>Thermoproteus</taxon>
    </lineage>
</organism>
<keyword evidence="3" id="KW-1185">Reference proteome</keyword>
<evidence type="ECO:0000256" key="1">
    <source>
        <dbReference type="SAM" id="Phobius"/>
    </source>
</evidence>
<dbReference type="AlphaFoldDB" id="F2L5P9"/>
<dbReference type="Proteomes" id="UP000008138">
    <property type="component" value="Chromosome"/>
</dbReference>
<reference key="2">
    <citation type="submission" date="2011-03" db="EMBL/GenBank/DDBJ databases">
        <title>Complete genome sequence of the thermoacidophilic crenarchaeon Thermoproteus uzoniensis 768-20.</title>
        <authorList>
            <person name="Mardanov A.V."/>
            <person name="Gumerov V.M."/>
            <person name="Beletsky A.V."/>
            <person name="Prokofeva M.I."/>
            <person name="Bonch-Osmolovskaya E.A."/>
            <person name="Ravin N.V."/>
            <person name="Skryabin K.G."/>
        </authorList>
    </citation>
    <scope>NUCLEOTIDE SEQUENCE</scope>
    <source>
        <strain>768-20</strain>
    </source>
</reference>
<protein>
    <submittedName>
        <fullName evidence="2">Uncharacterized protein</fullName>
    </submittedName>
</protein>
<sequence length="277" mass="28745">MKAVYSYAASAAIALLALLLPLPLAELALSLSLAIAARALGGIKAVVPATAAAYLAVRGFVNLFVVGAAWAVEPLPLLAAGYYLARSSEARSLYLFAASRALYFAAVLVFLTAPFLPGWARALWIPALLLAVGSPLRRAGGSARLAGLSLTAAGLMLAVAFLVSPLSEEASNDIIYIALIGVPAVALVAGRGEGEEYIPTPSSISIAADDRRFREAAEEYVERGRAEAVIAIISYAYALAGLPVEAAVNEALALRGARGKKGRKRALESALSRLKTP</sequence>
<dbReference type="KEGG" id="tuz:TUZN_2138"/>